<dbReference type="eggNOG" id="ENOG502TIJA">
    <property type="taxonomic scope" value="Eukaryota"/>
</dbReference>
<proteinExistence type="predicted"/>
<name>A0A1I7V156_9PELO</name>
<dbReference type="WBParaSite" id="Csp11.Scaffold630.g21372.t1">
    <property type="protein sequence ID" value="Csp11.Scaffold630.g21372.t1"/>
    <property type="gene ID" value="Csp11.Scaffold630.g21372"/>
</dbReference>
<feature type="compositionally biased region" description="Low complexity" evidence="1">
    <location>
        <begin position="63"/>
        <end position="76"/>
    </location>
</feature>
<evidence type="ECO:0000256" key="1">
    <source>
        <dbReference type="SAM" id="MobiDB-lite"/>
    </source>
</evidence>
<dbReference type="AlphaFoldDB" id="A0A1I7V156"/>
<evidence type="ECO:0000313" key="3">
    <source>
        <dbReference type="WBParaSite" id="Csp11.Scaffold630.g21372.t1"/>
    </source>
</evidence>
<feature type="region of interest" description="Disordered" evidence="1">
    <location>
        <begin position="1"/>
        <end position="23"/>
    </location>
</feature>
<dbReference type="Proteomes" id="UP000095282">
    <property type="component" value="Unplaced"/>
</dbReference>
<feature type="region of interest" description="Disordered" evidence="1">
    <location>
        <begin position="50"/>
        <end position="103"/>
    </location>
</feature>
<protein>
    <submittedName>
        <fullName evidence="3">Uncharacterized protein</fullName>
    </submittedName>
</protein>
<sequence length="147" mass="16941">MLLKKPRITVTPISIEPDDEDPMASVSIRVRNEEGDDFVVSPSDVVDNINEINSRRSSRRDSTPASSIRRSRPSSAYFNENGEPIEGITRKKKTCKEDEKKKPKKRRLLRLHISLLNSLSKWIDRNIHERTASRSTQNFVMMVQCCE</sequence>
<dbReference type="STRING" id="1561998.A0A1I7V156"/>
<reference evidence="3" key="1">
    <citation type="submission" date="2016-11" db="UniProtKB">
        <authorList>
            <consortium name="WormBaseParasite"/>
        </authorList>
    </citation>
    <scope>IDENTIFICATION</scope>
</reference>
<organism evidence="2 3">
    <name type="scientific">Caenorhabditis tropicalis</name>
    <dbReference type="NCBI Taxonomy" id="1561998"/>
    <lineage>
        <taxon>Eukaryota</taxon>
        <taxon>Metazoa</taxon>
        <taxon>Ecdysozoa</taxon>
        <taxon>Nematoda</taxon>
        <taxon>Chromadorea</taxon>
        <taxon>Rhabditida</taxon>
        <taxon>Rhabditina</taxon>
        <taxon>Rhabditomorpha</taxon>
        <taxon>Rhabditoidea</taxon>
        <taxon>Rhabditidae</taxon>
        <taxon>Peloderinae</taxon>
        <taxon>Caenorhabditis</taxon>
    </lineage>
</organism>
<evidence type="ECO:0000313" key="2">
    <source>
        <dbReference type="Proteomes" id="UP000095282"/>
    </source>
</evidence>
<accession>A0A1I7V156</accession>
<keyword evidence="2" id="KW-1185">Reference proteome</keyword>